<dbReference type="RefSeq" id="XP_028469795.1">
    <property type="nucleotide sequence ID" value="XM_028610101.1"/>
</dbReference>
<evidence type="ECO:0000256" key="1">
    <source>
        <dbReference type="SAM" id="Coils"/>
    </source>
</evidence>
<feature type="region of interest" description="Disordered" evidence="2">
    <location>
        <begin position="164"/>
        <end position="241"/>
    </location>
</feature>
<evidence type="ECO:0000313" key="4">
    <source>
        <dbReference type="Proteomes" id="UP000272025"/>
    </source>
</evidence>
<name>A0A3N2Q5D7_SODAK</name>
<keyword evidence="1" id="KW-0175">Coiled coil</keyword>
<feature type="region of interest" description="Disordered" evidence="2">
    <location>
        <begin position="628"/>
        <end position="657"/>
    </location>
</feature>
<feature type="compositionally biased region" description="Low complexity" evidence="2">
    <location>
        <begin position="31"/>
        <end position="46"/>
    </location>
</feature>
<dbReference type="Proteomes" id="UP000272025">
    <property type="component" value="Unassembled WGS sequence"/>
</dbReference>
<evidence type="ECO:0000313" key="3">
    <source>
        <dbReference type="EMBL" id="ROT41989.1"/>
    </source>
</evidence>
<feature type="compositionally biased region" description="Basic and acidic residues" evidence="2">
    <location>
        <begin position="639"/>
        <end position="652"/>
    </location>
</feature>
<feature type="region of interest" description="Disordered" evidence="2">
    <location>
        <begin position="671"/>
        <end position="691"/>
    </location>
</feature>
<dbReference type="STRING" id="1314773.A0A3N2Q5D7"/>
<dbReference type="GO" id="GO:0007076">
    <property type="term" value="P:mitotic chromosome condensation"/>
    <property type="evidence" value="ECO:0007669"/>
    <property type="project" value="TreeGrafter"/>
</dbReference>
<feature type="compositionally biased region" description="Polar residues" evidence="2">
    <location>
        <begin position="309"/>
        <end position="319"/>
    </location>
</feature>
<dbReference type="PANTHER" id="PTHR43941">
    <property type="entry name" value="STRUCTURAL MAINTENANCE OF CHROMOSOMES PROTEIN 2"/>
    <property type="match status" value="1"/>
</dbReference>
<feature type="compositionally biased region" description="Polar residues" evidence="2">
    <location>
        <begin position="19"/>
        <end position="30"/>
    </location>
</feature>
<feature type="coiled-coil region" evidence="1">
    <location>
        <begin position="564"/>
        <end position="605"/>
    </location>
</feature>
<organism evidence="3 4">
    <name type="scientific">Sodiomyces alkalinus (strain CBS 110278 / VKM F-3762 / F11)</name>
    <name type="common">Alkaliphilic filamentous fungus</name>
    <dbReference type="NCBI Taxonomy" id="1314773"/>
    <lineage>
        <taxon>Eukaryota</taxon>
        <taxon>Fungi</taxon>
        <taxon>Dikarya</taxon>
        <taxon>Ascomycota</taxon>
        <taxon>Pezizomycotina</taxon>
        <taxon>Sordariomycetes</taxon>
        <taxon>Hypocreomycetidae</taxon>
        <taxon>Glomerellales</taxon>
        <taxon>Plectosphaerellaceae</taxon>
        <taxon>Sodiomyces</taxon>
    </lineage>
</organism>
<dbReference type="GO" id="GO:0003682">
    <property type="term" value="F:chromatin binding"/>
    <property type="evidence" value="ECO:0007669"/>
    <property type="project" value="TreeGrafter"/>
</dbReference>
<proteinExistence type="predicted"/>
<feature type="region of interest" description="Disordered" evidence="2">
    <location>
        <begin position="302"/>
        <end position="327"/>
    </location>
</feature>
<dbReference type="PANTHER" id="PTHR43941:SF1">
    <property type="entry name" value="STRUCTURAL MAINTENANCE OF CHROMOSOMES PROTEIN 2"/>
    <property type="match status" value="1"/>
</dbReference>
<gene>
    <name evidence="3" type="ORF">SODALDRAFT_326156</name>
</gene>
<feature type="region of interest" description="Disordered" evidence="2">
    <location>
        <begin position="1"/>
        <end position="46"/>
    </location>
</feature>
<dbReference type="GO" id="GO:0000796">
    <property type="term" value="C:condensin complex"/>
    <property type="evidence" value="ECO:0007669"/>
    <property type="project" value="TreeGrafter"/>
</dbReference>
<dbReference type="OrthoDB" id="3532430at2759"/>
<dbReference type="GO" id="GO:0000793">
    <property type="term" value="C:condensed chromosome"/>
    <property type="evidence" value="ECO:0007669"/>
    <property type="project" value="TreeGrafter"/>
</dbReference>
<dbReference type="AlphaFoldDB" id="A0A3N2Q5D7"/>
<feature type="coiled-coil region" evidence="1">
    <location>
        <begin position="261"/>
        <end position="288"/>
    </location>
</feature>
<protein>
    <submittedName>
        <fullName evidence="3">Uncharacterized protein</fullName>
    </submittedName>
</protein>
<reference evidence="3 4" key="1">
    <citation type="journal article" date="2018" name="Mol. Ecol.">
        <title>The obligate alkalophilic soda-lake fungus Sodiomyces alkalinus has shifted to a protein diet.</title>
        <authorList>
            <person name="Grum-Grzhimaylo A.A."/>
            <person name="Falkoski D.L."/>
            <person name="van den Heuvel J."/>
            <person name="Valero-Jimenez C.A."/>
            <person name="Min B."/>
            <person name="Choi I.G."/>
            <person name="Lipzen A."/>
            <person name="Daum C.G."/>
            <person name="Aanen D.K."/>
            <person name="Tsang A."/>
            <person name="Henrissat B."/>
            <person name="Bilanenko E.N."/>
            <person name="de Vries R.P."/>
            <person name="van Kan J.A.L."/>
            <person name="Grigoriev I.V."/>
            <person name="Debets A.J.M."/>
        </authorList>
    </citation>
    <scope>NUCLEOTIDE SEQUENCE [LARGE SCALE GENOMIC DNA]</scope>
    <source>
        <strain evidence="3 4">F11</strain>
    </source>
</reference>
<accession>A0A3N2Q5D7</accession>
<dbReference type="EMBL" id="ML119051">
    <property type="protein sequence ID" value="ROT41989.1"/>
    <property type="molecule type" value="Genomic_DNA"/>
</dbReference>
<feature type="compositionally biased region" description="Acidic residues" evidence="2">
    <location>
        <begin position="164"/>
        <end position="182"/>
    </location>
</feature>
<dbReference type="GO" id="GO:0000785">
    <property type="term" value="C:chromatin"/>
    <property type="evidence" value="ECO:0007669"/>
    <property type="project" value="TreeGrafter"/>
</dbReference>
<keyword evidence="4" id="KW-1185">Reference proteome</keyword>
<evidence type="ECO:0000256" key="2">
    <source>
        <dbReference type="SAM" id="MobiDB-lite"/>
    </source>
</evidence>
<dbReference type="GeneID" id="39578579"/>
<sequence length="691" mass="75836">MVRRTSLIRGTTPRRRRQSTPAQTCSGNGVASSSSSTSASPPTATSLSGEIRLLPLRQVLDGRIQRRIRRNGLSEEMNAIAQEKRLRARETQAELDRLRAQLREKDAEIYQLQNATVVIDTDRIWELEKQLEALRDQLDTRTVENESRVYNWTMAARDPFADDFMDIDLPEDDDDGDGDNDDDQRFGDDTVAQLACSTPSRRARASFPTPPLTSPAVETRHRHRDVPTTPASTVGGRQVLPPTTPTCHAAVQTSFIMDPEKQDLEEQVESLRLEMSKLSNTLDSYTSLAGRLSERMATIAPCTPRDVGNSHSTATSPPQAQAHAELESQLESLLRSISDRSAALHALTTSVTALGFPGQDAGEVISSIATGFRTARLELEYLTPGEIALPLTSNGAAVLDLLLTRLRALAAQAREDEADIDEYHAIEQSLRRQLGARVEAMDALSADLARARDLLAQKDGRIRELEVAVDRLKGATGSYAHDVAELEALVGRMEGEHGEVLARRDEDVAERERRIEALSGKVAALVGETEGLRVMIAEVEAARDESGRRAGDALAARDARDARVAELKGQVERLNEALRRADEMVKDLRVEKGALQGRLAEERERGWRAVEAVREELERVVSMSREVLATPTKKSATRGGEEQTAMEKDQRDAVVASRRGSLLAGDLARKGRGSKRYDSGVGLVEGDATDI</sequence>
<feature type="coiled-coil region" evidence="1">
    <location>
        <begin position="81"/>
        <end position="144"/>
    </location>
</feature>